<reference evidence="2 3" key="1">
    <citation type="submission" date="2014-04" db="EMBL/GenBank/DDBJ databases">
        <authorList>
            <consortium name="DOE Joint Genome Institute"/>
            <person name="Kuo A."/>
            <person name="Kohler A."/>
            <person name="Costa M.D."/>
            <person name="Nagy L.G."/>
            <person name="Floudas D."/>
            <person name="Copeland A."/>
            <person name="Barry K.W."/>
            <person name="Cichocki N."/>
            <person name="Veneault-Fourrey C."/>
            <person name="LaButti K."/>
            <person name="Lindquist E.A."/>
            <person name="Lipzen A."/>
            <person name="Lundell T."/>
            <person name="Morin E."/>
            <person name="Murat C."/>
            <person name="Sun H."/>
            <person name="Tunlid A."/>
            <person name="Henrissat B."/>
            <person name="Grigoriev I.V."/>
            <person name="Hibbett D.S."/>
            <person name="Martin F."/>
            <person name="Nordberg H.P."/>
            <person name="Cantor M.N."/>
            <person name="Hua S.X."/>
        </authorList>
    </citation>
    <scope>NUCLEOTIDE SEQUENCE [LARGE SCALE GENOMIC DNA]</scope>
    <source>
        <strain evidence="2 3">441</strain>
    </source>
</reference>
<keyword evidence="1" id="KW-1133">Transmembrane helix</keyword>
<evidence type="ECO:0000313" key="3">
    <source>
        <dbReference type="Proteomes" id="UP000054018"/>
    </source>
</evidence>
<accession>A0A0C9ZX78</accession>
<keyword evidence="1" id="KW-0812">Transmembrane</keyword>
<organism evidence="2 3">
    <name type="scientific">Pisolithus microcarpus 441</name>
    <dbReference type="NCBI Taxonomy" id="765257"/>
    <lineage>
        <taxon>Eukaryota</taxon>
        <taxon>Fungi</taxon>
        <taxon>Dikarya</taxon>
        <taxon>Basidiomycota</taxon>
        <taxon>Agaricomycotina</taxon>
        <taxon>Agaricomycetes</taxon>
        <taxon>Agaricomycetidae</taxon>
        <taxon>Boletales</taxon>
        <taxon>Sclerodermatineae</taxon>
        <taxon>Pisolithaceae</taxon>
        <taxon>Pisolithus</taxon>
    </lineage>
</organism>
<protein>
    <submittedName>
        <fullName evidence="2">Unplaced genomic scaffold scaffold_15, whole genome shotgun sequence</fullName>
    </submittedName>
</protein>
<keyword evidence="1" id="KW-0472">Membrane</keyword>
<sequence>MSRGLQRVRHNFPWWAKYNYVLSAALDSGLAVSVSVIFSRTWFHPPSLPCYTFYFWNTIDYNTPRTEW</sequence>
<feature type="transmembrane region" description="Helical" evidence="1">
    <location>
        <begin position="20"/>
        <end position="38"/>
    </location>
</feature>
<gene>
    <name evidence="2" type="ORF">PISMIDRAFT_94220</name>
</gene>
<evidence type="ECO:0000256" key="1">
    <source>
        <dbReference type="SAM" id="Phobius"/>
    </source>
</evidence>
<dbReference type="Proteomes" id="UP000054018">
    <property type="component" value="Unassembled WGS sequence"/>
</dbReference>
<dbReference type="AlphaFoldDB" id="A0A0C9ZX78"/>
<proteinExistence type="predicted"/>
<evidence type="ECO:0000313" key="2">
    <source>
        <dbReference type="EMBL" id="KIK26827.1"/>
    </source>
</evidence>
<dbReference type="HOGENOM" id="CLU_2794878_0_0_1"/>
<reference evidence="3" key="2">
    <citation type="submission" date="2015-01" db="EMBL/GenBank/DDBJ databases">
        <title>Evolutionary Origins and Diversification of the Mycorrhizal Mutualists.</title>
        <authorList>
            <consortium name="DOE Joint Genome Institute"/>
            <consortium name="Mycorrhizal Genomics Consortium"/>
            <person name="Kohler A."/>
            <person name="Kuo A."/>
            <person name="Nagy L.G."/>
            <person name="Floudas D."/>
            <person name="Copeland A."/>
            <person name="Barry K.W."/>
            <person name="Cichocki N."/>
            <person name="Veneault-Fourrey C."/>
            <person name="LaButti K."/>
            <person name="Lindquist E.A."/>
            <person name="Lipzen A."/>
            <person name="Lundell T."/>
            <person name="Morin E."/>
            <person name="Murat C."/>
            <person name="Riley R."/>
            <person name="Ohm R."/>
            <person name="Sun H."/>
            <person name="Tunlid A."/>
            <person name="Henrissat B."/>
            <person name="Grigoriev I.V."/>
            <person name="Hibbett D.S."/>
            <person name="Martin F."/>
        </authorList>
    </citation>
    <scope>NUCLEOTIDE SEQUENCE [LARGE SCALE GENOMIC DNA]</scope>
    <source>
        <strain evidence="3">441</strain>
    </source>
</reference>
<dbReference type="EMBL" id="KN833699">
    <property type="protein sequence ID" value="KIK26827.1"/>
    <property type="molecule type" value="Genomic_DNA"/>
</dbReference>
<keyword evidence="3" id="KW-1185">Reference proteome</keyword>
<name>A0A0C9ZX78_9AGAM</name>